<evidence type="ECO:0000256" key="15">
    <source>
        <dbReference type="ARBA" id="ARBA00022909"/>
    </source>
</evidence>
<dbReference type="GO" id="GO:0046872">
    <property type="term" value="F:metal ion binding"/>
    <property type="evidence" value="ECO:0007669"/>
    <property type="project" value="UniProtKB-KW"/>
</dbReference>
<dbReference type="InterPro" id="IPR036565">
    <property type="entry name" value="Mur-like_cat_sf"/>
</dbReference>
<dbReference type="SUPFAM" id="SSF53623">
    <property type="entry name" value="MurD-like peptide ligases, catalytic domain"/>
    <property type="match status" value="1"/>
</dbReference>
<keyword evidence="11" id="KW-0479">Metal-binding</keyword>
<dbReference type="InterPro" id="IPR001645">
    <property type="entry name" value="Folylpolyglutamate_synth"/>
</dbReference>
<comment type="pathway">
    <text evidence="4">Cofactor biosynthesis; tetrahydrofolylpolyglutamate biosynthesis.</text>
</comment>
<sequence length="448" mass="49759">MDRLTAVEHYLYNLQPSKIVLGLENSIRLMDALGQPHEHSPVIHIAGTNGKGSVAAMIDSILRQSGMKVGLYTSPHLLEFNERIRINGAPISTQELEELVNEVRQATEAHKIEATFFEFTTAVAFLHMARQNTDLNVVEVGLGGRLDATNVCKALISIITSIGKDHVSYLGDDLKGIAFEKASIIKSKGTVLAHVEPDEIYEIIERFAQEQSACIKRSGRDFFCQSTSWNDKGQTVEFRNNSHAYSDLELPLMGSHQAGNAGLAIQACIDWAEQTKQELLENWVRNGLKNVSWPGRMEIVSEQPWVVLDCAHNTEGVKKLTQTLDDYYPDKKKWIIFGALNDKPYLEMVAHLRGWADQLILTQPDSDRSQCPHEIMDQSGENPEKPVQIIEKTAKALEILKNKASSDDIVCVTGSLYTVAEAKQYIDQLSKIHLPSMDSSDSSGSSVG</sequence>
<evidence type="ECO:0000256" key="4">
    <source>
        <dbReference type="ARBA" id="ARBA00005150"/>
    </source>
</evidence>
<dbReference type="Gene3D" id="3.40.1190.10">
    <property type="entry name" value="Mur-like, catalytic domain"/>
    <property type="match status" value="1"/>
</dbReference>
<keyword evidence="12 23" id="KW-0547">Nucleotide-binding</keyword>
<name>A0A7T0G478_9BACT</name>
<dbReference type="Proteomes" id="UP000594464">
    <property type="component" value="Chromosome"/>
</dbReference>
<dbReference type="EC" id="6.3.2.12" evidence="7"/>
<evidence type="ECO:0000256" key="18">
    <source>
        <dbReference type="ARBA" id="ARBA00032510"/>
    </source>
</evidence>
<dbReference type="GO" id="GO:0004326">
    <property type="term" value="F:tetrahydrofolylpolyglutamate synthase activity"/>
    <property type="evidence" value="ECO:0007669"/>
    <property type="project" value="UniProtKB-EC"/>
</dbReference>
<dbReference type="InterPro" id="IPR018109">
    <property type="entry name" value="Folylpolyglutamate_synth_CS"/>
</dbReference>
<evidence type="ECO:0000259" key="25">
    <source>
        <dbReference type="Pfam" id="PF08245"/>
    </source>
</evidence>
<dbReference type="Gene3D" id="3.90.190.20">
    <property type="entry name" value="Mur ligase, C-terminal domain"/>
    <property type="match status" value="1"/>
</dbReference>
<evidence type="ECO:0000256" key="11">
    <source>
        <dbReference type="ARBA" id="ARBA00022723"/>
    </source>
</evidence>
<evidence type="ECO:0000256" key="8">
    <source>
        <dbReference type="ARBA" id="ARBA00013025"/>
    </source>
</evidence>
<dbReference type="GO" id="GO:0008841">
    <property type="term" value="F:dihydrofolate synthase activity"/>
    <property type="evidence" value="ECO:0007669"/>
    <property type="project" value="UniProtKB-EC"/>
</dbReference>
<dbReference type="Pfam" id="PF08245">
    <property type="entry name" value="Mur_ligase_M"/>
    <property type="match status" value="1"/>
</dbReference>
<evidence type="ECO:0000256" key="20">
    <source>
        <dbReference type="ARBA" id="ARBA00047808"/>
    </source>
</evidence>
<dbReference type="PROSITE" id="PS01011">
    <property type="entry name" value="FOLYLPOLYGLU_SYNT_1"/>
    <property type="match status" value="1"/>
</dbReference>
<comment type="subunit">
    <text evidence="6">Monomer.</text>
</comment>
<comment type="similarity">
    <text evidence="5 23">Belongs to the folylpolyglutamate synthase family.</text>
</comment>
<keyword evidence="10 23" id="KW-0436">Ligase</keyword>
<keyword evidence="13 23" id="KW-0067">ATP-binding</keyword>
<keyword evidence="14" id="KW-0460">Magnesium</keyword>
<dbReference type="NCBIfam" id="TIGR01499">
    <property type="entry name" value="folC"/>
    <property type="match status" value="1"/>
</dbReference>
<evidence type="ECO:0000256" key="7">
    <source>
        <dbReference type="ARBA" id="ARBA00013023"/>
    </source>
</evidence>
<evidence type="ECO:0000256" key="17">
    <source>
        <dbReference type="ARBA" id="ARBA00030592"/>
    </source>
</evidence>
<dbReference type="GO" id="GO:0005524">
    <property type="term" value="F:ATP binding"/>
    <property type="evidence" value="ECO:0007669"/>
    <property type="project" value="UniProtKB-KW"/>
</dbReference>
<protein>
    <recommendedName>
        <fullName evidence="9">Dihydrofolate synthase/folylpolyglutamate synthase</fullName>
        <ecNumber evidence="7">6.3.2.12</ecNumber>
        <ecNumber evidence="8">6.3.2.17</ecNumber>
    </recommendedName>
    <alternativeName>
        <fullName evidence="18">Folylpoly-gamma-glutamate synthetase-dihydrofolate synthetase</fullName>
    </alternativeName>
    <alternativeName>
        <fullName evidence="16">Folylpolyglutamate synthetase</fullName>
    </alternativeName>
    <alternativeName>
        <fullName evidence="17">Tetrahydrofolylpolyglutamate synthase</fullName>
    </alternativeName>
</protein>
<proteinExistence type="inferred from homology"/>
<dbReference type="FunFam" id="3.40.1190.10:FF:000004">
    <property type="entry name" value="Dihydrofolate synthase/folylpolyglutamate synthase"/>
    <property type="match status" value="1"/>
</dbReference>
<comment type="cofactor">
    <cofactor evidence="1">
        <name>Mg(2+)</name>
        <dbReference type="ChEBI" id="CHEBI:18420"/>
    </cofactor>
</comment>
<evidence type="ECO:0000259" key="24">
    <source>
        <dbReference type="Pfam" id="PF02875"/>
    </source>
</evidence>
<dbReference type="PIRSF" id="PIRSF001563">
    <property type="entry name" value="Folylpolyglu_synth"/>
    <property type="match status" value="1"/>
</dbReference>
<evidence type="ECO:0000313" key="26">
    <source>
        <dbReference type="EMBL" id="QPJ66031.1"/>
    </source>
</evidence>
<feature type="domain" description="Mur ligase C-terminal" evidence="24">
    <location>
        <begin position="295"/>
        <end position="415"/>
    </location>
</feature>
<accession>A0A7T0G478</accession>
<evidence type="ECO:0000256" key="16">
    <source>
        <dbReference type="ARBA" id="ARBA00030048"/>
    </source>
</evidence>
<evidence type="ECO:0000256" key="21">
    <source>
        <dbReference type="ARBA" id="ARBA00049035"/>
    </source>
</evidence>
<evidence type="ECO:0000256" key="19">
    <source>
        <dbReference type="ARBA" id="ARBA00047493"/>
    </source>
</evidence>
<gene>
    <name evidence="26" type="ORF">G3M78_11750</name>
</gene>
<dbReference type="KEGG" id="nva:G3M78_11750"/>
<dbReference type="PANTHER" id="PTHR11136">
    <property type="entry name" value="FOLYLPOLYGLUTAMATE SYNTHASE-RELATED"/>
    <property type="match status" value="1"/>
</dbReference>
<evidence type="ECO:0000256" key="2">
    <source>
        <dbReference type="ARBA" id="ARBA00002714"/>
    </source>
</evidence>
<evidence type="ECO:0000256" key="23">
    <source>
        <dbReference type="PIRNR" id="PIRNR001563"/>
    </source>
</evidence>
<dbReference type="GO" id="GO:0005737">
    <property type="term" value="C:cytoplasm"/>
    <property type="evidence" value="ECO:0007669"/>
    <property type="project" value="TreeGrafter"/>
</dbReference>
<evidence type="ECO:0000256" key="14">
    <source>
        <dbReference type="ARBA" id="ARBA00022842"/>
    </source>
</evidence>
<comment type="catalytic activity">
    <reaction evidence="22">
        <text>7,8-dihydropteroate + L-glutamate + ATP = 7,8-dihydrofolate + ADP + phosphate + H(+)</text>
        <dbReference type="Rhea" id="RHEA:23584"/>
        <dbReference type="ChEBI" id="CHEBI:15378"/>
        <dbReference type="ChEBI" id="CHEBI:17839"/>
        <dbReference type="ChEBI" id="CHEBI:29985"/>
        <dbReference type="ChEBI" id="CHEBI:30616"/>
        <dbReference type="ChEBI" id="CHEBI:43474"/>
        <dbReference type="ChEBI" id="CHEBI:57451"/>
        <dbReference type="ChEBI" id="CHEBI:456216"/>
        <dbReference type="EC" id="6.3.2.12"/>
    </reaction>
</comment>
<evidence type="ECO:0000256" key="5">
    <source>
        <dbReference type="ARBA" id="ARBA00008276"/>
    </source>
</evidence>
<feature type="domain" description="Mur ligase central" evidence="25">
    <location>
        <begin position="45"/>
        <end position="267"/>
    </location>
</feature>
<dbReference type="Pfam" id="PF02875">
    <property type="entry name" value="Mur_ligase_C"/>
    <property type="match status" value="1"/>
</dbReference>
<evidence type="ECO:0000256" key="1">
    <source>
        <dbReference type="ARBA" id="ARBA00001946"/>
    </source>
</evidence>
<dbReference type="EC" id="6.3.2.17" evidence="8"/>
<dbReference type="EMBL" id="CP048620">
    <property type="protein sequence ID" value="QPJ66031.1"/>
    <property type="molecule type" value="Genomic_DNA"/>
</dbReference>
<evidence type="ECO:0000256" key="9">
    <source>
        <dbReference type="ARBA" id="ARBA00019357"/>
    </source>
</evidence>
<dbReference type="InterPro" id="IPR004101">
    <property type="entry name" value="Mur_ligase_C"/>
</dbReference>
<keyword evidence="15" id="KW-0289">Folate biosynthesis</keyword>
<comment type="pathway">
    <text evidence="3">Cofactor biosynthesis; tetrahydrofolate biosynthesis; 7,8-dihydrofolate from 2-amino-4-hydroxy-6-hydroxymethyl-7,8-dihydropteridine diphosphate and 4-aminobenzoate: step 2/2.</text>
</comment>
<evidence type="ECO:0000256" key="12">
    <source>
        <dbReference type="ARBA" id="ARBA00022741"/>
    </source>
</evidence>
<evidence type="ECO:0000313" key="27">
    <source>
        <dbReference type="Proteomes" id="UP000594464"/>
    </source>
</evidence>
<comment type="catalytic activity">
    <reaction evidence="19">
        <text>(6S)-5,6,7,8-tetrahydrofolyl-(gamma-L-Glu)(n) + L-glutamate + ATP = (6S)-5,6,7,8-tetrahydrofolyl-(gamma-L-Glu)(n+1) + ADP + phosphate + H(+)</text>
        <dbReference type="Rhea" id="RHEA:10580"/>
        <dbReference type="Rhea" id="RHEA-COMP:14738"/>
        <dbReference type="Rhea" id="RHEA-COMP:14740"/>
        <dbReference type="ChEBI" id="CHEBI:15378"/>
        <dbReference type="ChEBI" id="CHEBI:29985"/>
        <dbReference type="ChEBI" id="CHEBI:30616"/>
        <dbReference type="ChEBI" id="CHEBI:43474"/>
        <dbReference type="ChEBI" id="CHEBI:141005"/>
        <dbReference type="ChEBI" id="CHEBI:456216"/>
        <dbReference type="EC" id="6.3.2.17"/>
    </reaction>
</comment>
<dbReference type="GO" id="GO:0046656">
    <property type="term" value="P:folic acid biosynthetic process"/>
    <property type="evidence" value="ECO:0007669"/>
    <property type="project" value="UniProtKB-KW"/>
</dbReference>
<evidence type="ECO:0000256" key="10">
    <source>
        <dbReference type="ARBA" id="ARBA00022598"/>
    </source>
</evidence>
<evidence type="ECO:0000256" key="22">
    <source>
        <dbReference type="ARBA" id="ARBA00049161"/>
    </source>
</evidence>
<dbReference type="InterPro" id="IPR013221">
    <property type="entry name" value="Mur_ligase_cen"/>
</dbReference>
<comment type="catalytic activity">
    <reaction evidence="20">
        <text>10-formyltetrahydrofolyl-(gamma-L-Glu)(n) + L-glutamate + ATP = 10-formyltetrahydrofolyl-(gamma-L-Glu)(n+1) + ADP + phosphate + H(+)</text>
        <dbReference type="Rhea" id="RHEA:51904"/>
        <dbReference type="Rhea" id="RHEA-COMP:13088"/>
        <dbReference type="Rhea" id="RHEA-COMP:14300"/>
        <dbReference type="ChEBI" id="CHEBI:15378"/>
        <dbReference type="ChEBI" id="CHEBI:29985"/>
        <dbReference type="ChEBI" id="CHEBI:30616"/>
        <dbReference type="ChEBI" id="CHEBI:43474"/>
        <dbReference type="ChEBI" id="CHEBI:134413"/>
        <dbReference type="ChEBI" id="CHEBI:456216"/>
        <dbReference type="EC" id="6.3.2.17"/>
    </reaction>
</comment>
<evidence type="ECO:0000256" key="3">
    <source>
        <dbReference type="ARBA" id="ARBA00004799"/>
    </source>
</evidence>
<dbReference type="InterPro" id="IPR036615">
    <property type="entry name" value="Mur_ligase_C_dom_sf"/>
</dbReference>
<dbReference type="PANTHER" id="PTHR11136:SF0">
    <property type="entry name" value="DIHYDROFOLATE SYNTHETASE-RELATED"/>
    <property type="match status" value="1"/>
</dbReference>
<evidence type="ECO:0000256" key="6">
    <source>
        <dbReference type="ARBA" id="ARBA00011245"/>
    </source>
</evidence>
<reference evidence="27" key="1">
    <citation type="submission" date="2020-02" db="EMBL/GenBank/DDBJ databases">
        <title>Genomic and physiological characterization of two novel Nitrospinaceae genera.</title>
        <authorList>
            <person name="Mueller A.J."/>
            <person name="Jung M.-Y."/>
            <person name="Strachan C.R."/>
            <person name="Herbold C.W."/>
            <person name="Kirkegaard R.H."/>
            <person name="Daims H."/>
        </authorList>
    </citation>
    <scope>NUCLEOTIDE SEQUENCE [LARGE SCALE GENOMIC DNA]</scope>
</reference>
<dbReference type="AlphaFoldDB" id="A0A7T0G478"/>
<dbReference type="SUPFAM" id="SSF53244">
    <property type="entry name" value="MurD-like peptide ligases, peptide-binding domain"/>
    <property type="match status" value="1"/>
</dbReference>
<comment type="catalytic activity">
    <reaction evidence="21">
        <text>(6R)-5,10-methylenetetrahydrofolyl-(gamma-L-Glu)(n) + L-glutamate + ATP = (6R)-5,10-methylenetetrahydrofolyl-(gamma-L-Glu)(n+1) + ADP + phosphate + H(+)</text>
        <dbReference type="Rhea" id="RHEA:51912"/>
        <dbReference type="Rhea" id="RHEA-COMP:13257"/>
        <dbReference type="Rhea" id="RHEA-COMP:13258"/>
        <dbReference type="ChEBI" id="CHEBI:15378"/>
        <dbReference type="ChEBI" id="CHEBI:29985"/>
        <dbReference type="ChEBI" id="CHEBI:30616"/>
        <dbReference type="ChEBI" id="CHEBI:43474"/>
        <dbReference type="ChEBI" id="CHEBI:136572"/>
        <dbReference type="ChEBI" id="CHEBI:456216"/>
        <dbReference type="EC" id="6.3.2.17"/>
    </reaction>
</comment>
<organism evidence="26 27">
    <name type="scientific">Candidatus Nitrohelix vancouverensis</name>
    <dbReference type="NCBI Taxonomy" id="2705534"/>
    <lineage>
        <taxon>Bacteria</taxon>
        <taxon>Pseudomonadati</taxon>
        <taxon>Nitrospinota/Tectimicrobiota group</taxon>
        <taxon>Nitrospinota</taxon>
        <taxon>Nitrospinia</taxon>
        <taxon>Nitrospinales</taxon>
        <taxon>Nitrospinaceae</taxon>
        <taxon>Candidatus Nitrohelix</taxon>
    </lineage>
</organism>
<comment type="function">
    <text evidence="2">Functions in two distinct reactions of the de novo folate biosynthetic pathway. Catalyzes the addition of a glutamate residue to dihydropteroate (7,8-dihydropteroate or H2Pte) to form dihydrofolate (7,8-dihydrofolate monoglutamate or H2Pte-Glu). Also catalyzes successive additions of L-glutamate to tetrahydrofolate or 10-formyltetrahydrofolate or 5,10-methylenetetrahydrofolate, leading to folylpolyglutamate derivatives.</text>
</comment>
<evidence type="ECO:0000256" key="13">
    <source>
        <dbReference type="ARBA" id="ARBA00022840"/>
    </source>
</evidence>